<accession>A0A1I6XTG4</accession>
<dbReference type="Pfam" id="PF18765">
    <property type="entry name" value="Polbeta"/>
    <property type="match status" value="1"/>
</dbReference>
<dbReference type="Proteomes" id="UP000199673">
    <property type="component" value="Unassembled WGS sequence"/>
</dbReference>
<dbReference type="AlphaFoldDB" id="A0A1I6XTG4"/>
<evidence type="ECO:0000256" key="7">
    <source>
        <dbReference type="ARBA" id="ARBA00022842"/>
    </source>
</evidence>
<reference evidence="10" key="1">
    <citation type="submission" date="2016-10" db="EMBL/GenBank/DDBJ databases">
        <authorList>
            <person name="Varghese N."/>
            <person name="Submissions S."/>
        </authorList>
    </citation>
    <scope>NUCLEOTIDE SEQUENCE [LARGE SCALE GENOMIC DNA]</scope>
    <source>
        <strain evidence="10">DSM 23445</strain>
    </source>
</reference>
<evidence type="ECO:0000256" key="4">
    <source>
        <dbReference type="ARBA" id="ARBA00022723"/>
    </source>
</evidence>
<dbReference type="InterPro" id="IPR041633">
    <property type="entry name" value="Polbeta"/>
</dbReference>
<evidence type="ECO:0000259" key="8">
    <source>
        <dbReference type="Pfam" id="PF18765"/>
    </source>
</evidence>
<protein>
    <recommendedName>
        <fullName evidence="8">Polymerase beta nucleotidyltransferase domain-containing protein</fullName>
    </recommendedName>
</protein>
<dbReference type="EMBL" id="FPBF01000001">
    <property type="protein sequence ID" value="SFT41343.1"/>
    <property type="molecule type" value="Genomic_DNA"/>
</dbReference>
<dbReference type="GO" id="GO:0016779">
    <property type="term" value="F:nucleotidyltransferase activity"/>
    <property type="evidence" value="ECO:0007669"/>
    <property type="project" value="UniProtKB-KW"/>
</dbReference>
<dbReference type="InterPro" id="IPR052038">
    <property type="entry name" value="Type-VII_TA_antitoxin"/>
</dbReference>
<keyword evidence="10" id="KW-1185">Reference proteome</keyword>
<dbReference type="RefSeq" id="WP_211482869.1">
    <property type="nucleotide sequence ID" value="NZ_FPBF01000001.1"/>
</dbReference>
<dbReference type="SUPFAM" id="SSF81301">
    <property type="entry name" value="Nucleotidyltransferase"/>
    <property type="match status" value="1"/>
</dbReference>
<evidence type="ECO:0000313" key="9">
    <source>
        <dbReference type="EMBL" id="SFT41343.1"/>
    </source>
</evidence>
<proteinExistence type="predicted"/>
<evidence type="ECO:0000256" key="3">
    <source>
        <dbReference type="ARBA" id="ARBA00022695"/>
    </source>
</evidence>
<evidence type="ECO:0000256" key="6">
    <source>
        <dbReference type="ARBA" id="ARBA00022840"/>
    </source>
</evidence>
<evidence type="ECO:0000256" key="2">
    <source>
        <dbReference type="ARBA" id="ARBA00022679"/>
    </source>
</evidence>
<keyword evidence="7" id="KW-0460">Magnesium</keyword>
<comment type="cofactor">
    <cofactor evidence="1">
        <name>Mg(2+)</name>
        <dbReference type="ChEBI" id="CHEBI:18420"/>
    </cofactor>
</comment>
<dbReference type="InterPro" id="IPR043519">
    <property type="entry name" value="NT_sf"/>
</dbReference>
<keyword evidence="4" id="KW-0479">Metal-binding</keyword>
<name>A0A1I6XTG4_9BACT</name>
<evidence type="ECO:0000313" key="10">
    <source>
        <dbReference type="Proteomes" id="UP000199673"/>
    </source>
</evidence>
<keyword evidence="2" id="KW-0808">Transferase</keyword>
<dbReference type="PANTHER" id="PTHR33571:SF12">
    <property type="entry name" value="BSL3053 PROTEIN"/>
    <property type="match status" value="1"/>
</dbReference>
<sequence length="123" mass="14417">MEEKALLDQVSDSQRSLYVTSTGLKMLLEKKEALIQLCEKFELERLYVFGSVLGHTFSEESDYDFLIKFKDIPFERYTDNYFALHEALESLLNRQIDLLTENSLSNKFFKDQITNSRLLLYAA</sequence>
<evidence type="ECO:0000256" key="1">
    <source>
        <dbReference type="ARBA" id="ARBA00001946"/>
    </source>
</evidence>
<dbReference type="Gene3D" id="3.30.460.10">
    <property type="entry name" value="Beta Polymerase, domain 2"/>
    <property type="match status" value="1"/>
</dbReference>
<keyword evidence="3" id="KW-0548">Nucleotidyltransferase</keyword>
<dbReference type="GO" id="GO:0046872">
    <property type="term" value="F:metal ion binding"/>
    <property type="evidence" value="ECO:0007669"/>
    <property type="project" value="UniProtKB-KW"/>
</dbReference>
<feature type="domain" description="Polymerase beta nucleotidyltransferase" evidence="8">
    <location>
        <begin position="33"/>
        <end position="121"/>
    </location>
</feature>
<evidence type="ECO:0000256" key="5">
    <source>
        <dbReference type="ARBA" id="ARBA00022741"/>
    </source>
</evidence>
<keyword evidence="6" id="KW-0067">ATP-binding</keyword>
<dbReference type="CDD" id="cd05403">
    <property type="entry name" value="NT_KNTase_like"/>
    <property type="match status" value="1"/>
</dbReference>
<keyword evidence="5" id="KW-0547">Nucleotide-binding</keyword>
<dbReference type="GO" id="GO:0005524">
    <property type="term" value="F:ATP binding"/>
    <property type="evidence" value="ECO:0007669"/>
    <property type="project" value="UniProtKB-KW"/>
</dbReference>
<dbReference type="STRING" id="305507.SAMN04489724_0648"/>
<dbReference type="PANTHER" id="PTHR33571">
    <property type="entry name" value="SSL8005 PROTEIN"/>
    <property type="match status" value="1"/>
</dbReference>
<organism evidence="9 10">
    <name type="scientific">Algoriphagus locisalis</name>
    <dbReference type="NCBI Taxonomy" id="305507"/>
    <lineage>
        <taxon>Bacteria</taxon>
        <taxon>Pseudomonadati</taxon>
        <taxon>Bacteroidota</taxon>
        <taxon>Cytophagia</taxon>
        <taxon>Cytophagales</taxon>
        <taxon>Cyclobacteriaceae</taxon>
        <taxon>Algoriphagus</taxon>
    </lineage>
</organism>
<gene>
    <name evidence="9" type="ORF">SAMN04489724_0648</name>
</gene>